<accession>A0ABV0N778</accession>
<comment type="caution">
    <text evidence="1">The sequence shown here is derived from an EMBL/GenBank/DDBJ whole genome shotgun (WGS) entry which is preliminary data.</text>
</comment>
<proteinExistence type="predicted"/>
<dbReference type="EMBL" id="JAHRIO010030040">
    <property type="protein sequence ID" value="MEQ2167206.1"/>
    <property type="molecule type" value="Genomic_DNA"/>
</dbReference>
<dbReference type="Proteomes" id="UP001476798">
    <property type="component" value="Unassembled WGS sequence"/>
</dbReference>
<evidence type="ECO:0000313" key="1">
    <source>
        <dbReference type="EMBL" id="MEQ2167206.1"/>
    </source>
</evidence>
<evidence type="ECO:0000313" key="2">
    <source>
        <dbReference type="Proteomes" id="UP001476798"/>
    </source>
</evidence>
<name>A0ABV0N778_9TELE</name>
<organism evidence="1 2">
    <name type="scientific">Goodea atripinnis</name>
    <dbReference type="NCBI Taxonomy" id="208336"/>
    <lineage>
        <taxon>Eukaryota</taxon>
        <taxon>Metazoa</taxon>
        <taxon>Chordata</taxon>
        <taxon>Craniata</taxon>
        <taxon>Vertebrata</taxon>
        <taxon>Euteleostomi</taxon>
        <taxon>Actinopterygii</taxon>
        <taxon>Neopterygii</taxon>
        <taxon>Teleostei</taxon>
        <taxon>Neoteleostei</taxon>
        <taxon>Acanthomorphata</taxon>
        <taxon>Ovalentaria</taxon>
        <taxon>Atherinomorphae</taxon>
        <taxon>Cyprinodontiformes</taxon>
        <taxon>Goodeidae</taxon>
        <taxon>Goodea</taxon>
    </lineage>
</organism>
<reference evidence="1 2" key="1">
    <citation type="submission" date="2021-06" db="EMBL/GenBank/DDBJ databases">
        <authorList>
            <person name="Palmer J.M."/>
        </authorList>
    </citation>
    <scope>NUCLEOTIDE SEQUENCE [LARGE SCALE GENOMIC DNA]</scope>
    <source>
        <strain evidence="1 2">GA_2019</strain>
        <tissue evidence="1">Muscle</tissue>
    </source>
</reference>
<sequence>MNIPLNYVISTQGYAMGISYKTPCLVATQTLFNLTEYGLIIQFISHLRFIAVVFMNVLNTCLNCTEANFLHVNTASILPFSCSIITKNQRLGLLCHFFPPLTLPFSQSGHVL</sequence>
<keyword evidence="2" id="KW-1185">Reference proteome</keyword>
<protein>
    <submittedName>
        <fullName evidence="1">Uncharacterized protein</fullName>
    </submittedName>
</protein>
<gene>
    <name evidence="1" type="ORF">GOODEAATRI_001710</name>
</gene>